<gene>
    <name evidence="6" type="ORF">AL504_27545</name>
</gene>
<evidence type="ECO:0000256" key="3">
    <source>
        <dbReference type="ARBA" id="ARBA00023082"/>
    </source>
</evidence>
<dbReference type="NCBIfam" id="TIGR02937">
    <property type="entry name" value="sigma70-ECF"/>
    <property type="match status" value="1"/>
</dbReference>
<dbReference type="SUPFAM" id="SSF88946">
    <property type="entry name" value="Sigma2 domain of RNA polymerase sigma factors"/>
    <property type="match status" value="1"/>
</dbReference>
<dbReference type="InterPro" id="IPR013324">
    <property type="entry name" value="RNA_pol_sigma_r3/r4-like"/>
</dbReference>
<sequence length="187" mass="20749">MIRCLSIIPPPVSIRPSSSSWLAKYATMFRDWTRRSEHPQEAEDALQDAALGMLKRQGPALADPCAYLYQSSRNNLVTGLRKLNQRAGLPLHDLDDGEHPHAADAAQDLDGVQLAQAIDAALRQLPERCRQAYVWHRLDGLTQVEIAARMSVSLNTVERYIMRAMRHLRDALDDAGAAVPSLPSSSK</sequence>
<protein>
    <submittedName>
        <fullName evidence="6">Sigma-70 family RNA polymerase sigma factor</fullName>
    </submittedName>
</protein>
<dbReference type="Pfam" id="PF08281">
    <property type="entry name" value="Sigma70_r4_2"/>
    <property type="match status" value="1"/>
</dbReference>
<reference evidence="7" key="1">
    <citation type="submission" date="2015-12" db="EMBL/GenBank/DDBJ databases">
        <title>FDA dAtabase for Regulatory Grade micrObial Sequences (FDA-ARGOS): Supporting development and validation of Infectious Disease Dx tests.</title>
        <authorList>
            <person name="Case J."/>
            <person name="Tallon L."/>
            <person name="Sadzewicz L."/>
            <person name="Sengamalay N."/>
            <person name="Ott S."/>
            <person name="Godinez A."/>
            <person name="Nagaraj S."/>
            <person name="Nadendla S."/>
            <person name="Sichtig H."/>
        </authorList>
    </citation>
    <scope>NUCLEOTIDE SEQUENCE [LARGE SCALE GENOMIC DNA]</scope>
    <source>
        <strain evidence="7">FDAARGOS_147</strain>
    </source>
</reference>
<dbReference type="PANTHER" id="PTHR43133">
    <property type="entry name" value="RNA POLYMERASE ECF-TYPE SIGMA FACTO"/>
    <property type="match status" value="1"/>
</dbReference>
<dbReference type="Proteomes" id="UP000060602">
    <property type="component" value="Chromosome"/>
</dbReference>
<evidence type="ECO:0000256" key="4">
    <source>
        <dbReference type="ARBA" id="ARBA00023163"/>
    </source>
</evidence>
<dbReference type="GO" id="GO:0016987">
    <property type="term" value="F:sigma factor activity"/>
    <property type="evidence" value="ECO:0007669"/>
    <property type="project" value="UniProtKB-KW"/>
</dbReference>
<dbReference type="CDD" id="cd06171">
    <property type="entry name" value="Sigma70_r4"/>
    <property type="match status" value="1"/>
</dbReference>
<evidence type="ECO:0000259" key="5">
    <source>
        <dbReference type="Pfam" id="PF08281"/>
    </source>
</evidence>
<dbReference type="InterPro" id="IPR013325">
    <property type="entry name" value="RNA_pol_sigma_r2"/>
</dbReference>
<keyword evidence="4" id="KW-0804">Transcription</keyword>
<keyword evidence="3" id="KW-0731">Sigma factor</keyword>
<dbReference type="InterPro" id="IPR013249">
    <property type="entry name" value="RNA_pol_sigma70_r4_t2"/>
</dbReference>
<dbReference type="PANTHER" id="PTHR43133:SF63">
    <property type="entry name" value="RNA POLYMERASE SIGMA FACTOR FECI-RELATED"/>
    <property type="match status" value="1"/>
</dbReference>
<evidence type="ECO:0000313" key="7">
    <source>
        <dbReference type="Proteomes" id="UP000060602"/>
    </source>
</evidence>
<name>A0A0X8P3Y2_ALCXX</name>
<evidence type="ECO:0000313" key="6">
    <source>
        <dbReference type="EMBL" id="AMG39430.2"/>
    </source>
</evidence>
<comment type="similarity">
    <text evidence="1">Belongs to the sigma-70 factor family. ECF subfamily.</text>
</comment>
<organism evidence="6 7">
    <name type="scientific">Alcaligenes xylosoxydans xylosoxydans</name>
    <name type="common">Achromobacter xylosoxidans</name>
    <dbReference type="NCBI Taxonomy" id="85698"/>
    <lineage>
        <taxon>Bacteria</taxon>
        <taxon>Pseudomonadati</taxon>
        <taxon>Pseudomonadota</taxon>
        <taxon>Betaproteobacteria</taxon>
        <taxon>Burkholderiales</taxon>
        <taxon>Alcaligenaceae</taxon>
        <taxon>Achromobacter</taxon>
    </lineage>
</organism>
<accession>A0A0X8P3Y2</accession>
<dbReference type="AlphaFoldDB" id="A0A0X8P3Y2"/>
<dbReference type="InterPro" id="IPR039425">
    <property type="entry name" value="RNA_pol_sigma-70-like"/>
</dbReference>
<dbReference type="Gene3D" id="1.10.10.10">
    <property type="entry name" value="Winged helix-like DNA-binding domain superfamily/Winged helix DNA-binding domain"/>
    <property type="match status" value="1"/>
</dbReference>
<dbReference type="InterPro" id="IPR036388">
    <property type="entry name" value="WH-like_DNA-bd_sf"/>
</dbReference>
<keyword evidence="2" id="KW-0805">Transcription regulation</keyword>
<dbReference type="SUPFAM" id="SSF88659">
    <property type="entry name" value="Sigma3 and sigma4 domains of RNA polymerase sigma factors"/>
    <property type="match status" value="1"/>
</dbReference>
<dbReference type="InterPro" id="IPR014284">
    <property type="entry name" value="RNA_pol_sigma-70_dom"/>
</dbReference>
<dbReference type="GO" id="GO:0003677">
    <property type="term" value="F:DNA binding"/>
    <property type="evidence" value="ECO:0007669"/>
    <property type="project" value="InterPro"/>
</dbReference>
<dbReference type="EMBL" id="CP014060">
    <property type="protein sequence ID" value="AMG39430.2"/>
    <property type="molecule type" value="Genomic_DNA"/>
</dbReference>
<feature type="domain" description="RNA polymerase sigma factor 70 region 4 type 2" evidence="5">
    <location>
        <begin position="116"/>
        <end position="168"/>
    </location>
</feature>
<evidence type="ECO:0000256" key="1">
    <source>
        <dbReference type="ARBA" id="ARBA00010641"/>
    </source>
</evidence>
<dbReference type="GO" id="GO:0006352">
    <property type="term" value="P:DNA-templated transcription initiation"/>
    <property type="evidence" value="ECO:0007669"/>
    <property type="project" value="InterPro"/>
</dbReference>
<evidence type="ECO:0000256" key="2">
    <source>
        <dbReference type="ARBA" id="ARBA00023015"/>
    </source>
</evidence>
<proteinExistence type="inferred from homology"/>